<dbReference type="GO" id="GO:0016020">
    <property type="term" value="C:membrane"/>
    <property type="evidence" value="ECO:0007669"/>
    <property type="project" value="TreeGrafter"/>
</dbReference>
<name>A0A1A2E3K5_MYCSD</name>
<dbReference type="GO" id="GO:0016717">
    <property type="term" value="F:oxidoreductase activity, acting on paired donors, with oxidation of a pair of donors resulting in the reduction of molecular oxygen to two molecules of water"/>
    <property type="evidence" value="ECO:0007669"/>
    <property type="project" value="TreeGrafter"/>
</dbReference>
<organism evidence="2 3">
    <name type="scientific">Mycolicibacter sinensis (strain JDM601)</name>
    <name type="common">Mycobacterium sinense</name>
    <dbReference type="NCBI Taxonomy" id="875328"/>
    <lineage>
        <taxon>Bacteria</taxon>
        <taxon>Bacillati</taxon>
        <taxon>Actinomycetota</taxon>
        <taxon>Actinomycetes</taxon>
        <taxon>Mycobacteriales</taxon>
        <taxon>Mycobacteriaceae</taxon>
        <taxon>Mycolicibacter</taxon>
    </lineage>
</organism>
<sequence length="99" mass="10668">MEPEDQSIDGETRGQWYLRQMLGSANISGGSLSHLMSGNLSLQIEHHLFPDLASNRFCEIAPKVAEQVASAWRNVIRLSLPNDLLSSGVHGAQAVAAVA</sequence>
<dbReference type="InterPro" id="IPR012171">
    <property type="entry name" value="Fatty_acid_desaturase"/>
</dbReference>
<dbReference type="PANTHER" id="PTHR19353">
    <property type="entry name" value="FATTY ACID DESATURASE 2"/>
    <property type="match status" value="1"/>
</dbReference>
<dbReference type="AlphaFoldDB" id="A0A1A2E3K5"/>
<dbReference type="PANTHER" id="PTHR19353:SF19">
    <property type="entry name" value="DELTA(5) FATTY ACID DESATURASE C-RELATED"/>
    <property type="match status" value="1"/>
</dbReference>
<proteinExistence type="predicted"/>
<dbReference type="RefSeq" id="WP_064856300.1">
    <property type="nucleotide sequence ID" value="NZ_LZIM01000085.1"/>
</dbReference>
<dbReference type="Proteomes" id="UP000093985">
    <property type="component" value="Unassembled WGS sequence"/>
</dbReference>
<feature type="domain" description="Fatty acid desaturase" evidence="1">
    <location>
        <begin position="14"/>
        <end position="70"/>
    </location>
</feature>
<reference evidence="3" key="1">
    <citation type="submission" date="2016-06" db="EMBL/GenBank/DDBJ databases">
        <authorList>
            <person name="Sutton G."/>
            <person name="Brinkac L."/>
            <person name="Sanka R."/>
            <person name="Adams M."/>
            <person name="Lau E."/>
            <person name="Mehaffy C."/>
            <person name="Tameris M."/>
            <person name="Hatherill M."/>
            <person name="Hanekom W."/>
            <person name="Mahomed H."/>
            <person name="Mcshane H."/>
        </authorList>
    </citation>
    <scope>NUCLEOTIDE SEQUENCE [LARGE SCALE GENOMIC DNA]</scope>
    <source>
        <strain evidence="3">852014-51077_SCH5608930-a</strain>
    </source>
</reference>
<evidence type="ECO:0000259" key="1">
    <source>
        <dbReference type="Pfam" id="PF00487"/>
    </source>
</evidence>
<evidence type="ECO:0000313" key="2">
    <source>
        <dbReference type="EMBL" id="OBG02504.1"/>
    </source>
</evidence>
<gene>
    <name evidence="2" type="ORF">A5771_15035</name>
</gene>
<comment type="caution">
    <text evidence="2">The sequence shown here is derived from an EMBL/GenBank/DDBJ whole genome shotgun (WGS) entry which is preliminary data.</text>
</comment>
<dbReference type="EMBL" id="LZIN01000079">
    <property type="protein sequence ID" value="OBG02504.1"/>
    <property type="molecule type" value="Genomic_DNA"/>
</dbReference>
<protein>
    <recommendedName>
        <fullName evidence="1">Fatty acid desaturase domain-containing protein</fullName>
    </recommendedName>
</protein>
<dbReference type="InterPro" id="IPR005804">
    <property type="entry name" value="FA_desaturase_dom"/>
</dbReference>
<dbReference type="GO" id="GO:0008610">
    <property type="term" value="P:lipid biosynthetic process"/>
    <property type="evidence" value="ECO:0007669"/>
    <property type="project" value="UniProtKB-ARBA"/>
</dbReference>
<accession>A0A1A2E3K5</accession>
<evidence type="ECO:0000313" key="3">
    <source>
        <dbReference type="Proteomes" id="UP000093985"/>
    </source>
</evidence>
<dbReference type="Pfam" id="PF00487">
    <property type="entry name" value="FA_desaturase"/>
    <property type="match status" value="1"/>
</dbReference>